<dbReference type="OrthoDB" id="1837101at2"/>
<proteinExistence type="predicted"/>
<reference evidence="4" key="1">
    <citation type="submission" date="2016-10" db="EMBL/GenBank/DDBJ databases">
        <authorList>
            <person name="Varghese N."/>
            <person name="Submissions S."/>
        </authorList>
    </citation>
    <scope>NUCLEOTIDE SEQUENCE [LARGE SCALE GENOMIC DNA]</scope>
    <source>
        <strain evidence="4">P18</strain>
    </source>
</reference>
<feature type="chain" id="PRO_5038662267" evidence="2">
    <location>
        <begin position="26"/>
        <end position="837"/>
    </location>
</feature>
<dbReference type="SUPFAM" id="SSF53850">
    <property type="entry name" value="Periplasmic binding protein-like II"/>
    <property type="match status" value="1"/>
</dbReference>
<keyword evidence="4" id="KW-1185">Reference proteome</keyword>
<dbReference type="PROSITE" id="PS51257">
    <property type="entry name" value="PROKAR_LIPOPROTEIN"/>
    <property type="match status" value="1"/>
</dbReference>
<organism evidence="3 4">
    <name type="scientific">Butyrivibrio proteoclasticus</name>
    <dbReference type="NCBI Taxonomy" id="43305"/>
    <lineage>
        <taxon>Bacteria</taxon>
        <taxon>Bacillati</taxon>
        <taxon>Bacillota</taxon>
        <taxon>Clostridia</taxon>
        <taxon>Lachnospirales</taxon>
        <taxon>Lachnospiraceae</taxon>
        <taxon>Butyrivibrio</taxon>
    </lineage>
</organism>
<evidence type="ECO:0000313" key="4">
    <source>
        <dbReference type="Proteomes" id="UP000182624"/>
    </source>
</evidence>
<dbReference type="Proteomes" id="UP000182624">
    <property type="component" value="Unassembled WGS sequence"/>
</dbReference>
<keyword evidence="2" id="KW-0732">Signal</keyword>
<feature type="compositionally biased region" description="Low complexity" evidence="1">
    <location>
        <begin position="177"/>
        <end position="193"/>
    </location>
</feature>
<protein>
    <submittedName>
        <fullName evidence="3">ABC-type glycerol-3-phosphate transport system, substrate-binding protein</fullName>
    </submittedName>
</protein>
<evidence type="ECO:0000313" key="3">
    <source>
        <dbReference type="EMBL" id="SFQ20273.1"/>
    </source>
</evidence>
<dbReference type="Gene3D" id="3.40.190.10">
    <property type="entry name" value="Periplasmic binding protein-like II"/>
    <property type="match status" value="1"/>
</dbReference>
<dbReference type="EMBL" id="FOXO01000023">
    <property type="protein sequence ID" value="SFQ20273.1"/>
    <property type="molecule type" value="Genomic_DNA"/>
</dbReference>
<accession>A0A1I5WKF2</accession>
<feature type="compositionally biased region" description="Acidic residues" evidence="1">
    <location>
        <begin position="166"/>
        <end position="176"/>
    </location>
</feature>
<sequence length="837" mass="93763">MKRNGLLKRAGAVALTMVMTVGMLAGCGKEKNGSDDSLLNEASSGSKDYVFKIGDMGVDIDGSNVSTVKIAGDKVYAVDYYGAEGKGIAVNSFNYDGSGLNTIYLPSSNGESYSRFSFDKDGNIYALLEIYNWEDDGEVHIMDEGESSEGALEESSLENEASVENSSEEASNEEALAEVTSSQEASSDASSADSSEDDGLDKMVVSYSDDYSGEMYDSSQEQRYLVKYDAQGNMLYKYDINKDLAEGDYLQIYGMVYSEKYGLLLNDGRGIEKFDENNGFTLVCDTSKSTEYKDSYLELYQGFNGNVFLAGYGNDGYLIAPIDVEKGEIGQKSAALERYNSMTVFEGNGYDLYISTESAIYGYDFKADKITKLLDYVDSDLAATYSISAAAAISDTEFLAVLPDFEYNYSLERLVKVPADQVKDKQVITLGGSFIDYTVRQAAVKFNKENQDYKIKLVDYSVYNTEDNWNEGANRFNLDIVSGNIPDIMTFDNDSPVDSFINKGLFLDLNSFIKNDPDLSNTEFIDSVMDAFKTGDKMYLMVPGFSIATVAMKTSLTQGKNVLSVDDIEKMIADMGISYDLVCGPQNRQEMMNYGIAFSGNKFIDWENKKCNFTDENFIKLLEFTKNFPEQYNESLWERNLDDIYRSNEAILSLAGIYGFDQYKRLKYGQFGEDISFVGFPNEKGENYSTIAPNTTLAVSARTKNSEGIWQFLRTFYLEEYQDSLDFDFPVRKSSFDKKAKEATEVKYYTNDDGTKEEEADYYWIGDQEIKLPPLTQEDVQFIENFINSLHEPIAYNESVNNIIMEEASAFFSGQKSAEEVASIIQSRLSIYVNENS</sequence>
<feature type="region of interest" description="Disordered" evidence="1">
    <location>
        <begin position="145"/>
        <end position="201"/>
    </location>
</feature>
<feature type="compositionally biased region" description="Acidic residues" evidence="1">
    <location>
        <begin position="145"/>
        <end position="157"/>
    </location>
</feature>
<gene>
    <name evidence="3" type="ORF">SAMN04487928_12337</name>
</gene>
<evidence type="ECO:0000256" key="2">
    <source>
        <dbReference type="SAM" id="SignalP"/>
    </source>
</evidence>
<feature type="signal peptide" evidence="2">
    <location>
        <begin position="1"/>
        <end position="25"/>
    </location>
</feature>
<evidence type="ECO:0000256" key="1">
    <source>
        <dbReference type="SAM" id="MobiDB-lite"/>
    </source>
</evidence>
<dbReference type="InterPro" id="IPR006059">
    <property type="entry name" value="SBP"/>
</dbReference>
<dbReference type="RefSeq" id="WP_074890103.1">
    <property type="nucleotide sequence ID" value="NZ_FOXO01000023.1"/>
</dbReference>
<name>A0A1I5WKF2_9FIRM</name>
<dbReference type="AlphaFoldDB" id="A0A1I5WKF2"/>
<dbReference type="Pfam" id="PF01547">
    <property type="entry name" value="SBP_bac_1"/>
    <property type="match status" value="1"/>
</dbReference>